<dbReference type="EMBL" id="FAXC01000460">
    <property type="protein sequence ID" value="CUV10664.1"/>
    <property type="molecule type" value="Genomic_DNA"/>
</dbReference>
<name>A0A160VLZ8_9ZZZZ</name>
<accession>A0A160VLZ8</accession>
<protein>
    <submittedName>
        <fullName evidence="3">Isomerase</fullName>
    </submittedName>
</protein>
<dbReference type="GO" id="GO:0016853">
    <property type="term" value="F:isomerase activity"/>
    <property type="evidence" value="ECO:0007669"/>
    <property type="project" value="UniProtKB-KW"/>
</dbReference>
<dbReference type="PANTHER" id="PTHR23403">
    <property type="entry name" value="TREHALASE"/>
    <property type="match status" value="1"/>
</dbReference>
<proteinExistence type="predicted"/>
<gene>
    <name evidence="3" type="ORF">MGWOODY_Mmi2107</name>
</gene>
<dbReference type="GO" id="GO:0005993">
    <property type="term" value="P:trehalose catabolic process"/>
    <property type="evidence" value="ECO:0007669"/>
    <property type="project" value="TreeGrafter"/>
</dbReference>
<keyword evidence="1" id="KW-0812">Transmembrane</keyword>
<keyword evidence="1" id="KW-0472">Membrane</keyword>
<keyword evidence="1" id="KW-1133">Transmembrane helix</keyword>
<dbReference type="PANTHER" id="PTHR23403:SF1">
    <property type="entry name" value="TREHALASE"/>
    <property type="match status" value="1"/>
</dbReference>
<reference evidence="3" key="1">
    <citation type="submission" date="2015-10" db="EMBL/GenBank/DDBJ databases">
        <authorList>
            <person name="Gilbert D.G."/>
        </authorList>
    </citation>
    <scope>NUCLEOTIDE SEQUENCE</scope>
</reference>
<sequence>MTGFLFVVWWVDLDMIKCIIPLLLFIGLAFTQESGRELLEYKKIQNDLQRGWNTWNTRSVLQQVLLPQGFAINIAFKQHYYLEEQYLREALIGRKGKDVELIRPGPHTYDGSYTQLDIKWEELDARVRSAHIDDDVVILITPNLISDNRVKIIIESGMLWNSKGTLHRNEDHLLARTSGAQTVVYTTSKIIDNDPYLDINTPYMAVWLDGEVGISTGKFRSLDEIKDAIDFQERKLQTEAEKYGLLAETFIAIQAGIAWNLIYEPKHDRVVSTVGRLWNEEYGGYCLFGWDNFFLAYMTGLSSRELAYANVIEHLHGKTESGFIPNDNRGNGSKSFDRSQPPVGGIMVKEIYKKFSEKWFLEATFDDLLGWNRWWLTDRINNGLLSYGSSPAANPFNEPVFGTRVAAGYESGMDDSPMYKGVPFNKDKKTLELQDVGLNSLYISDCYALAEMAGVIGRKKEQNELIERAEQFSYKMQKIWDPDFGAFLNYRTDVDTLSSRISPTMFYPLLADLGYKDQTDRIVEYFYDTNKFYGEWMLPSTTRDDPLFLNQKYWRGAIWPPLNFLTYLSLRKAGYYGAASELAEKSLQLIMTEWNNKGYVSENYSSITGTGDDERLSSDRFHSWGALFGIISFIEKGYLPKTESQLK</sequence>
<dbReference type="SUPFAM" id="SSF48208">
    <property type="entry name" value="Six-hairpin glycosidases"/>
    <property type="match status" value="1"/>
</dbReference>
<dbReference type="Gene3D" id="1.50.10.10">
    <property type="match status" value="1"/>
</dbReference>
<keyword evidence="3" id="KW-0413">Isomerase</keyword>
<feature type="transmembrane region" description="Helical" evidence="1">
    <location>
        <begin position="6"/>
        <end position="30"/>
    </location>
</feature>
<feature type="domain" description="Mannosylglycerate hydrolase MGH1-like glycoside hydrolase" evidence="2">
    <location>
        <begin position="290"/>
        <end position="617"/>
    </location>
</feature>
<dbReference type="InterPro" id="IPR054491">
    <property type="entry name" value="MGH1-like_GH"/>
</dbReference>
<evidence type="ECO:0000313" key="3">
    <source>
        <dbReference type="EMBL" id="CUV10664.1"/>
    </source>
</evidence>
<dbReference type="InterPro" id="IPR008928">
    <property type="entry name" value="6-hairpin_glycosidase_sf"/>
</dbReference>
<evidence type="ECO:0000256" key="1">
    <source>
        <dbReference type="SAM" id="Phobius"/>
    </source>
</evidence>
<dbReference type="AlphaFoldDB" id="A0A160VLZ8"/>
<evidence type="ECO:0000259" key="2">
    <source>
        <dbReference type="Pfam" id="PF22422"/>
    </source>
</evidence>
<dbReference type="InterPro" id="IPR012341">
    <property type="entry name" value="6hp_glycosidase-like_sf"/>
</dbReference>
<dbReference type="InterPro" id="IPR001661">
    <property type="entry name" value="Glyco_hydro_37"/>
</dbReference>
<dbReference type="GO" id="GO:0004555">
    <property type="term" value="F:alpha,alpha-trehalase activity"/>
    <property type="evidence" value="ECO:0007669"/>
    <property type="project" value="InterPro"/>
</dbReference>
<dbReference type="Pfam" id="PF22422">
    <property type="entry name" value="MGH1-like_GH"/>
    <property type="match status" value="1"/>
</dbReference>
<organism evidence="3">
    <name type="scientific">hydrothermal vent metagenome</name>
    <dbReference type="NCBI Taxonomy" id="652676"/>
    <lineage>
        <taxon>unclassified sequences</taxon>
        <taxon>metagenomes</taxon>
        <taxon>ecological metagenomes</taxon>
    </lineage>
</organism>